<dbReference type="EMBL" id="CAEKKB010000001">
    <property type="protein sequence ID" value="CAB4293469.1"/>
    <property type="molecule type" value="Genomic_DNA"/>
</dbReference>
<gene>
    <name evidence="1" type="ORF">CURHAP_LOCUS2461</name>
    <name evidence="2" type="ORF">ORAREDHAP_LOCUS2364</name>
</gene>
<name>A0A6J5VVT0_PRUAR</name>
<evidence type="ECO:0000313" key="1">
    <source>
        <dbReference type="EMBL" id="CAB4262959.1"/>
    </source>
</evidence>
<proteinExistence type="predicted"/>
<organism evidence="2 4">
    <name type="scientific">Prunus armeniaca</name>
    <name type="common">Apricot</name>
    <name type="synonym">Armeniaca vulgaris</name>
    <dbReference type="NCBI Taxonomy" id="36596"/>
    <lineage>
        <taxon>Eukaryota</taxon>
        <taxon>Viridiplantae</taxon>
        <taxon>Streptophyta</taxon>
        <taxon>Embryophyta</taxon>
        <taxon>Tracheophyta</taxon>
        <taxon>Spermatophyta</taxon>
        <taxon>Magnoliopsida</taxon>
        <taxon>eudicotyledons</taxon>
        <taxon>Gunneridae</taxon>
        <taxon>Pentapetalae</taxon>
        <taxon>rosids</taxon>
        <taxon>fabids</taxon>
        <taxon>Rosales</taxon>
        <taxon>Rosaceae</taxon>
        <taxon>Amygdaloideae</taxon>
        <taxon>Amygdaleae</taxon>
        <taxon>Prunus</taxon>
    </lineage>
</organism>
<dbReference type="AlphaFoldDB" id="A0A6J5VVT0"/>
<reference evidence="4" key="1">
    <citation type="journal article" date="2020" name="Genome Biol.">
        <title>Gamete binning: chromosome-level and haplotype-resolved genome assembly enabled by high-throughput single-cell sequencing of gamete genomes.</title>
        <authorList>
            <person name="Campoy J.A."/>
            <person name="Sun H."/>
            <person name="Goel M."/>
            <person name="Jiao W.-B."/>
            <person name="Folz-Donahue K."/>
            <person name="Wang N."/>
            <person name="Rubio M."/>
            <person name="Liu C."/>
            <person name="Kukat C."/>
            <person name="Ruiz D."/>
            <person name="Huettel B."/>
            <person name="Schneeberger K."/>
        </authorList>
    </citation>
    <scope>NUCLEOTIDE SEQUENCE [LARGE SCALE GENOMIC DNA]</scope>
    <source>
        <strain evidence="4">cv. Rojo Pasion</strain>
    </source>
</reference>
<dbReference type="EMBL" id="CAEKDK010000001">
    <property type="protein sequence ID" value="CAB4262959.1"/>
    <property type="molecule type" value="Genomic_DNA"/>
</dbReference>
<dbReference type="Proteomes" id="UP000507245">
    <property type="component" value="Unassembled WGS sequence"/>
</dbReference>
<accession>A0A6J5VVT0</accession>
<reference evidence="2 3" key="2">
    <citation type="submission" date="2020-05" db="EMBL/GenBank/DDBJ databases">
        <authorList>
            <person name="Campoy J."/>
            <person name="Schneeberger K."/>
            <person name="Spophaly S."/>
        </authorList>
    </citation>
    <scope>NUCLEOTIDE SEQUENCE [LARGE SCALE GENOMIC DNA]</scope>
    <source>
        <strain evidence="2">PruArmRojPasFocal</strain>
    </source>
</reference>
<sequence>MAELGIEIEVKSEGMEMWSAHFSLVFWYNIACLADNTRSSYCRRLDSLPPSPFFTPKSYSFQLSLSSP</sequence>
<evidence type="ECO:0000313" key="4">
    <source>
        <dbReference type="Proteomes" id="UP000507245"/>
    </source>
</evidence>
<dbReference type="Proteomes" id="UP000507222">
    <property type="component" value="Unassembled WGS sequence"/>
</dbReference>
<keyword evidence="4" id="KW-1185">Reference proteome</keyword>
<evidence type="ECO:0000313" key="2">
    <source>
        <dbReference type="EMBL" id="CAB4293469.1"/>
    </source>
</evidence>
<evidence type="ECO:0000313" key="3">
    <source>
        <dbReference type="Proteomes" id="UP000507222"/>
    </source>
</evidence>
<protein>
    <submittedName>
        <fullName evidence="2">Uncharacterized protein</fullName>
    </submittedName>
</protein>